<comment type="caution">
    <text evidence="1">The sequence shown here is derived from an EMBL/GenBank/DDBJ whole genome shotgun (WGS) entry which is preliminary data.</text>
</comment>
<protein>
    <submittedName>
        <fullName evidence="1">Uncharacterized protein</fullName>
    </submittedName>
</protein>
<evidence type="ECO:0000313" key="2">
    <source>
        <dbReference type="Proteomes" id="UP001140066"/>
    </source>
</evidence>
<organism evidence="1 2">
    <name type="scientific">Coemansia linderi</name>
    <dbReference type="NCBI Taxonomy" id="2663919"/>
    <lineage>
        <taxon>Eukaryota</taxon>
        <taxon>Fungi</taxon>
        <taxon>Fungi incertae sedis</taxon>
        <taxon>Zoopagomycota</taxon>
        <taxon>Kickxellomycotina</taxon>
        <taxon>Kickxellomycetes</taxon>
        <taxon>Kickxellales</taxon>
        <taxon>Kickxellaceae</taxon>
        <taxon>Coemansia</taxon>
    </lineage>
</organism>
<proteinExistence type="predicted"/>
<dbReference type="Proteomes" id="UP001140066">
    <property type="component" value="Unassembled WGS sequence"/>
</dbReference>
<evidence type="ECO:0000313" key="1">
    <source>
        <dbReference type="EMBL" id="KAJ2791850.1"/>
    </source>
</evidence>
<reference evidence="1" key="1">
    <citation type="submission" date="2022-07" db="EMBL/GenBank/DDBJ databases">
        <title>Phylogenomic reconstructions and comparative analyses of Kickxellomycotina fungi.</title>
        <authorList>
            <person name="Reynolds N.K."/>
            <person name="Stajich J.E."/>
            <person name="Barry K."/>
            <person name="Grigoriev I.V."/>
            <person name="Crous P."/>
            <person name="Smith M.E."/>
        </authorList>
    </citation>
    <scope>NUCLEOTIDE SEQUENCE</scope>
    <source>
        <strain evidence="1">BCRC 34191</strain>
    </source>
</reference>
<dbReference type="EMBL" id="JANBUK010000088">
    <property type="protein sequence ID" value="KAJ2791850.1"/>
    <property type="molecule type" value="Genomic_DNA"/>
</dbReference>
<gene>
    <name evidence="1" type="ORF">GGI18_000841</name>
</gene>
<sequence length="251" mass="27252">MATYKTLSSSLNWSTGLSPTPGTTTLIAGGLGSEGSVLIPHFLNSAFENKQPVILISFTQTYNHYVHILRKMGVNLLNHQIQFVNALRPLDLTSLPPATRPHFTLGAQDQWPRFFEWLAEQPPSVVVIDGLCSLLDQGRGLDTALSFFTRCQSVVESGGLAGARLVVNMFVDDEGTEPLAYAVVRRSHYVLSFEALSSGASSDVSGQLTAVAGHLLCQLPDSKSFKPTALHYKVSDTTVQFFSPGQSRIVL</sequence>
<accession>A0ACC1KMC7</accession>
<name>A0ACC1KMC7_9FUNG</name>
<keyword evidence="2" id="KW-1185">Reference proteome</keyword>